<keyword evidence="4" id="KW-0762">Sugar transport</keyword>
<reference evidence="10" key="1">
    <citation type="journal article" date="2009" name="Gene">
        <title>Genotype-specific regulation of cold-responsive genes in cypress (Cupressus sempervirens L.).</title>
        <authorList>
            <person name="Pedron L."/>
            <person name="Baldi P."/>
            <person name="Hietala A.M."/>
            <person name="La Porta N."/>
        </authorList>
    </citation>
    <scope>NUCLEOTIDE SEQUENCE</scope>
</reference>
<proteinExistence type="evidence at transcript level"/>
<name>B1PID5_CUPSE</name>
<evidence type="ECO:0000256" key="4">
    <source>
        <dbReference type="ARBA" id="ARBA00022597"/>
    </source>
</evidence>
<comment type="subcellular location">
    <subcellularLocation>
        <location evidence="1">Endomembrane system</location>
        <topology evidence="1">Multi-pass membrane protein</topology>
    </subcellularLocation>
</comment>
<dbReference type="GO" id="GO:0051119">
    <property type="term" value="F:sugar transmembrane transporter activity"/>
    <property type="evidence" value="ECO:0007669"/>
    <property type="project" value="InterPro"/>
</dbReference>
<feature type="non-terminal residue" evidence="10">
    <location>
        <position position="143"/>
    </location>
</feature>
<dbReference type="FunFam" id="1.20.1280.290:FF:000002">
    <property type="entry name" value="Bidirectional sugar transporter SWEET"/>
    <property type="match status" value="1"/>
</dbReference>
<feature type="non-terminal residue" evidence="10">
    <location>
        <position position="1"/>
    </location>
</feature>
<feature type="transmembrane region" description="Helical" evidence="9">
    <location>
        <begin position="104"/>
        <end position="125"/>
    </location>
</feature>
<dbReference type="PANTHER" id="PTHR10791:SF28">
    <property type="entry name" value="BIDIRECTIONAL SUGAR TRANSPORTER SWEET3"/>
    <property type="match status" value="1"/>
</dbReference>
<dbReference type="InterPro" id="IPR047664">
    <property type="entry name" value="SWEET"/>
</dbReference>
<evidence type="ECO:0000256" key="2">
    <source>
        <dbReference type="ARBA" id="ARBA00007809"/>
    </source>
</evidence>
<keyword evidence="6" id="KW-0677">Repeat</keyword>
<accession>B1PID5</accession>
<evidence type="ECO:0000256" key="5">
    <source>
        <dbReference type="ARBA" id="ARBA00022692"/>
    </source>
</evidence>
<organism evidence="10">
    <name type="scientific">Cupressus sempervirens</name>
    <name type="common">Italian cypress</name>
    <dbReference type="NCBI Taxonomy" id="13469"/>
    <lineage>
        <taxon>Eukaryota</taxon>
        <taxon>Viridiplantae</taxon>
        <taxon>Streptophyta</taxon>
        <taxon>Embryophyta</taxon>
        <taxon>Tracheophyta</taxon>
        <taxon>Spermatophyta</taxon>
        <taxon>Pinopsida</taxon>
        <taxon>Pinidae</taxon>
        <taxon>Conifers II</taxon>
        <taxon>Cupressales</taxon>
        <taxon>Cupressaceae</taxon>
        <taxon>Cupressus</taxon>
    </lineage>
</organism>
<dbReference type="GO" id="GO:0016020">
    <property type="term" value="C:membrane"/>
    <property type="evidence" value="ECO:0007669"/>
    <property type="project" value="InterPro"/>
</dbReference>
<keyword evidence="3" id="KW-0813">Transport</keyword>
<evidence type="ECO:0000256" key="1">
    <source>
        <dbReference type="ARBA" id="ARBA00004127"/>
    </source>
</evidence>
<evidence type="ECO:0000256" key="3">
    <source>
        <dbReference type="ARBA" id="ARBA00022448"/>
    </source>
</evidence>
<dbReference type="Pfam" id="PF03083">
    <property type="entry name" value="MtN3_slv"/>
    <property type="match status" value="1"/>
</dbReference>
<dbReference type="EMBL" id="EU430705">
    <property type="protein sequence ID" value="ACA30283.1"/>
    <property type="molecule type" value="mRNA"/>
</dbReference>
<evidence type="ECO:0000256" key="9">
    <source>
        <dbReference type="SAM" id="Phobius"/>
    </source>
</evidence>
<dbReference type="PANTHER" id="PTHR10791">
    <property type="entry name" value="RAG1-ACTIVATING PROTEIN 1"/>
    <property type="match status" value="1"/>
</dbReference>
<comment type="similarity">
    <text evidence="2">Belongs to the SWEET sugar transporter family.</text>
</comment>
<keyword evidence="7 9" id="KW-1133">Transmembrane helix</keyword>
<feature type="transmembrane region" description="Helical" evidence="9">
    <location>
        <begin position="15"/>
        <end position="37"/>
    </location>
</feature>
<keyword evidence="8 9" id="KW-0472">Membrane</keyword>
<evidence type="ECO:0000256" key="8">
    <source>
        <dbReference type="ARBA" id="ARBA00023136"/>
    </source>
</evidence>
<dbReference type="AlphaFoldDB" id="B1PID5"/>
<protein>
    <submittedName>
        <fullName evidence="10">Putative nodulin like-protein</fullName>
    </submittedName>
</protein>
<keyword evidence="5 9" id="KW-0812">Transmembrane</keyword>
<evidence type="ECO:0000313" key="10">
    <source>
        <dbReference type="EMBL" id="ACA30283.1"/>
    </source>
</evidence>
<evidence type="ECO:0000256" key="7">
    <source>
        <dbReference type="ARBA" id="ARBA00022989"/>
    </source>
</evidence>
<dbReference type="InterPro" id="IPR004316">
    <property type="entry name" value="SWEET_rpt"/>
</dbReference>
<feature type="transmembrane region" description="Helical" evidence="9">
    <location>
        <begin position="77"/>
        <end position="98"/>
    </location>
</feature>
<dbReference type="GO" id="GO:0012505">
    <property type="term" value="C:endomembrane system"/>
    <property type="evidence" value="ECO:0007669"/>
    <property type="project" value="UniProtKB-SubCell"/>
</dbReference>
<sequence length="143" mass="16267">TIFLHLSPPKFKRRMVMMVGVVLVLFASTTVTSMWGVKSDYKKVLVGTAGMVASVLLYGSPLVDIRMVYRTKSVDCMSFYFLLFAFLGGVLWLVYGLVSKDLLIMIPNFFGIPLASVQMIIYCTYWKKSRPQIGNVKEEEWKC</sequence>
<dbReference type="Gene3D" id="1.20.1280.290">
    <property type="match status" value="1"/>
</dbReference>
<evidence type="ECO:0000256" key="6">
    <source>
        <dbReference type="ARBA" id="ARBA00022737"/>
    </source>
</evidence>